<gene>
    <name evidence="2" type="ORF">PAHAL_7G213200</name>
</gene>
<feature type="compositionally biased region" description="Basic and acidic residues" evidence="1">
    <location>
        <begin position="116"/>
        <end position="128"/>
    </location>
</feature>
<name>A0A2T8ID23_9POAL</name>
<dbReference type="Proteomes" id="UP000243499">
    <property type="component" value="Chromosome 7"/>
</dbReference>
<dbReference type="Gramene" id="PVH35558">
    <property type="protein sequence ID" value="PVH35558"/>
    <property type="gene ID" value="PAHAL_7G213200"/>
</dbReference>
<proteinExistence type="predicted"/>
<accession>A0A2T8ID23</accession>
<evidence type="ECO:0000313" key="2">
    <source>
        <dbReference type="EMBL" id="PVH35558.1"/>
    </source>
</evidence>
<reference evidence="2" key="1">
    <citation type="submission" date="2018-04" db="EMBL/GenBank/DDBJ databases">
        <title>WGS assembly of Panicum hallii.</title>
        <authorList>
            <person name="Lovell J."/>
            <person name="Jenkins J."/>
            <person name="Lowry D."/>
            <person name="Mamidi S."/>
            <person name="Sreedasyam A."/>
            <person name="Weng X."/>
            <person name="Barry K."/>
            <person name="Bonette J."/>
            <person name="Campitelli B."/>
            <person name="Daum C."/>
            <person name="Gordon S."/>
            <person name="Gould B."/>
            <person name="Lipzen A."/>
            <person name="Macqueen A."/>
            <person name="Palacio-Mejia J."/>
            <person name="Plott C."/>
            <person name="Shakirov E."/>
            <person name="Shu S."/>
            <person name="Yoshinaga Y."/>
            <person name="Zane M."/>
            <person name="Rokhsar D."/>
            <person name="Grimwood J."/>
            <person name="Schmutz J."/>
            <person name="Juenger T."/>
        </authorList>
    </citation>
    <scope>NUCLEOTIDE SEQUENCE [LARGE SCALE GENOMIC DNA]</scope>
    <source>
        <strain evidence="2">FIL2</strain>
    </source>
</reference>
<dbReference type="AlphaFoldDB" id="A0A2T8ID23"/>
<dbReference type="EMBL" id="CM008052">
    <property type="protein sequence ID" value="PVH35558.1"/>
    <property type="molecule type" value="Genomic_DNA"/>
</dbReference>
<sequence length="148" mass="16582">MFSMCSMSFHGFAAMCSMILPRPCQVPAIPCSSAPSIKLMRLRFRSPANFSSSVRAAMLQLRAQNRNHMRLDGAAGRPEPLKFGLWAADSLGVWPHQGKLCVSRLRARDVFVSSSRRAEQQHQADERRGRRGPGSSGKKWWGQGRARR</sequence>
<protein>
    <submittedName>
        <fullName evidence="2">Uncharacterized protein</fullName>
    </submittedName>
</protein>
<evidence type="ECO:0000256" key="1">
    <source>
        <dbReference type="SAM" id="MobiDB-lite"/>
    </source>
</evidence>
<feature type="region of interest" description="Disordered" evidence="1">
    <location>
        <begin position="113"/>
        <end position="148"/>
    </location>
</feature>
<organism evidence="2">
    <name type="scientific">Panicum hallii</name>
    <dbReference type="NCBI Taxonomy" id="206008"/>
    <lineage>
        <taxon>Eukaryota</taxon>
        <taxon>Viridiplantae</taxon>
        <taxon>Streptophyta</taxon>
        <taxon>Embryophyta</taxon>
        <taxon>Tracheophyta</taxon>
        <taxon>Spermatophyta</taxon>
        <taxon>Magnoliopsida</taxon>
        <taxon>Liliopsida</taxon>
        <taxon>Poales</taxon>
        <taxon>Poaceae</taxon>
        <taxon>PACMAD clade</taxon>
        <taxon>Panicoideae</taxon>
        <taxon>Panicodae</taxon>
        <taxon>Paniceae</taxon>
        <taxon>Panicinae</taxon>
        <taxon>Panicum</taxon>
        <taxon>Panicum sect. Panicum</taxon>
    </lineage>
</organism>